<protein>
    <submittedName>
        <fullName evidence="2">YlxR family protein</fullName>
    </submittedName>
</protein>
<dbReference type="InterPro" id="IPR037465">
    <property type="entry name" value="YlxR"/>
</dbReference>
<reference evidence="2" key="1">
    <citation type="submission" date="2020-08" db="EMBL/GenBank/DDBJ databases">
        <title>Genome public.</title>
        <authorList>
            <person name="Liu C."/>
            <person name="Sun Q."/>
        </authorList>
    </citation>
    <scope>NUCLEOTIDE SEQUENCE</scope>
    <source>
        <strain evidence="2">NSJ-33</strain>
    </source>
</reference>
<sequence length="91" mass="10509">MISRMKRVPLRMCAGCGEMKDKRELTRVVKSKEGEISLDLTGKKAGRGAYVCPSLECLKKARKSRRIERSFSCKIPDEVYDLMEQEMQKHE</sequence>
<dbReference type="NCBIfam" id="NF047356">
    <property type="entry name" value="RNA_bind_RnpM"/>
    <property type="match status" value="1"/>
</dbReference>
<evidence type="ECO:0000313" key="2">
    <source>
        <dbReference type="EMBL" id="MBC8559223.1"/>
    </source>
</evidence>
<dbReference type="SUPFAM" id="SSF64376">
    <property type="entry name" value="YlxR-like"/>
    <property type="match status" value="1"/>
</dbReference>
<dbReference type="PANTHER" id="PTHR34215">
    <property type="entry name" value="BLL0784 PROTEIN"/>
    <property type="match status" value="1"/>
</dbReference>
<evidence type="ECO:0000259" key="1">
    <source>
        <dbReference type="Pfam" id="PF04296"/>
    </source>
</evidence>
<dbReference type="EMBL" id="JACRSV010000001">
    <property type="protein sequence ID" value="MBC8559223.1"/>
    <property type="molecule type" value="Genomic_DNA"/>
</dbReference>
<comment type="caution">
    <text evidence="2">The sequence shown here is derived from an EMBL/GenBank/DDBJ whole genome shotgun (WGS) entry which is preliminary data.</text>
</comment>
<name>A0A926E3T4_9FIRM</name>
<gene>
    <name evidence="2" type="ORF">H8710_03975</name>
</gene>
<keyword evidence="3" id="KW-1185">Reference proteome</keyword>
<dbReference type="Gene3D" id="3.30.1230.10">
    <property type="entry name" value="YlxR-like"/>
    <property type="match status" value="1"/>
</dbReference>
<proteinExistence type="predicted"/>
<feature type="domain" description="YlxR" evidence="1">
    <location>
        <begin position="11"/>
        <end position="84"/>
    </location>
</feature>
<dbReference type="PANTHER" id="PTHR34215:SF1">
    <property type="entry name" value="YLXR DOMAIN-CONTAINING PROTEIN"/>
    <property type="match status" value="1"/>
</dbReference>
<evidence type="ECO:0000313" key="3">
    <source>
        <dbReference type="Proteomes" id="UP000610760"/>
    </source>
</evidence>
<organism evidence="2 3">
    <name type="scientific">Fumia xinanensis</name>
    <dbReference type="NCBI Taxonomy" id="2763659"/>
    <lineage>
        <taxon>Bacteria</taxon>
        <taxon>Bacillati</taxon>
        <taxon>Bacillota</taxon>
        <taxon>Clostridia</taxon>
        <taxon>Eubacteriales</taxon>
        <taxon>Oscillospiraceae</taxon>
        <taxon>Fumia</taxon>
    </lineage>
</organism>
<dbReference type="AlphaFoldDB" id="A0A926E3T4"/>
<dbReference type="CDD" id="cd00279">
    <property type="entry name" value="YlxR"/>
    <property type="match status" value="1"/>
</dbReference>
<dbReference type="InterPro" id="IPR007393">
    <property type="entry name" value="YlxR_dom"/>
</dbReference>
<accession>A0A926E3T4</accession>
<dbReference type="InterPro" id="IPR035931">
    <property type="entry name" value="YlxR-like_sf"/>
</dbReference>
<dbReference type="Pfam" id="PF04296">
    <property type="entry name" value="YlxR"/>
    <property type="match status" value="1"/>
</dbReference>
<dbReference type="Proteomes" id="UP000610760">
    <property type="component" value="Unassembled WGS sequence"/>
</dbReference>